<gene>
    <name evidence="1" type="ORF">V1477_001479</name>
</gene>
<keyword evidence="2" id="KW-1185">Reference proteome</keyword>
<dbReference type="Proteomes" id="UP001607303">
    <property type="component" value="Unassembled WGS sequence"/>
</dbReference>
<dbReference type="AlphaFoldDB" id="A0ABD2CYS8"/>
<dbReference type="EMBL" id="JAYRBN010000019">
    <property type="protein sequence ID" value="KAL2750275.1"/>
    <property type="molecule type" value="Genomic_DNA"/>
</dbReference>
<organism evidence="1 2">
    <name type="scientific">Vespula maculifrons</name>
    <name type="common">Eastern yellow jacket</name>
    <name type="synonym">Wasp</name>
    <dbReference type="NCBI Taxonomy" id="7453"/>
    <lineage>
        <taxon>Eukaryota</taxon>
        <taxon>Metazoa</taxon>
        <taxon>Ecdysozoa</taxon>
        <taxon>Arthropoda</taxon>
        <taxon>Hexapoda</taxon>
        <taxon>Insecta</taxon>
        <taxon>Pterygota</taxon>
        <taxon>Neoptera</taxon>
        <taxon>Endopterygota</taxon>
        <taxon>Hymenoptera</taxon>
        <taxon>Apocrita</taxon>
        <taxon>Aculeata</taxon>
        <taxon>Vespoidea</taxon>
        <taxon>Vespidae</taxon>
        <taxon>Vespinae</taxon>
        <taxon>Vespula</taxon>
    </lineage>
</organism>
<proteinExistence type="predicted"/>
<reference evidence="1 2" key="1">
    <citation type="journal article" date="2024" name="Ann. Entomol. Soc. Am.">
        <title>Genomic analyses of the southern and eastern yellowjacket wasps (Hymenoptera: Vespidae) reveal evolutionary signatures of social life.</title>
        <authorList>
            <person name="Catto M.A."/>
            <person name="Caine P.B."/>
            <person name="Orr S.E."/>
            <person name="Hunt B.G."/>
            <person name="Goodisman M.A.D."/>
        </authorList>
    </citation>
    <scope>NUCLEOTIDE SEQUENCE [LARGE SCALE GENOMIC DNA]</scope>
    <source>
        <strain evidence="1">232</strain>
        <tissue evidence="1">Head and thorax</tissue>
    </source>
</reference>
<comment type="caution">
    <text evidence="1">The sequence shown here is derived from an EMBL/GenBank/DDBJ whole genome shotgun (WGS) entry which is preliminary data.</text>
</comment>
<accession>A0ABD2CYS8</accession>
<name>A0ABD2CYS8_VESMC</name>
<protein>
    <submittedName>
        <fullName evidence="1">Uncharacterized protein</fullName>
    </submittedName>
</protein>
<sequence length="66" mass="7405">MGSKMLHEREKNFALHVIRNLMCQIIKAEEEVDAAHVFITNLPNDLVGNALNCESRRVVQEGGNSN</sequence>
<evidence type="ECO:0000313" key="1">
    <source>
        <dbReference type="EMBL" id="KAL2750275.1"/>
    </source>
</evidence>
<evidence type="ECO:0000313" key="2">
    <source>
        <dbReference type="Proteomes" id="UP001607303"/>
    </source>
</evidence>